<organism evidence="14 15">
    <name type="scientific">Arachis hypogaea</name>
    <name type="common">Peanut</name>
    <dbReference type="NCBI Taxonomy" id="3818"/>
    <lineage>
        <taxon>Eukaryota</taxon>
        <taxon>Viridiplantae</taxon>
        <taxon>Streptophyta</taxon>
        <taxon>Embryophyta</taxon>
        <taxon>Tracheophyta</taxon>
        <taxon>Spermatophyta</taxon>
        <taxon>Magnoliopsida</taxon>
        <taxon>eudicotyledons</taxon>
        <taxon>Gunneridae</taxon>
        <taxon>Pentapetalae</taxon>
        <taxon>rosids</taxon>
        <taxon>fabids</taxon>
        <taxon>Fabales</taxon>
        <taxon>Fabaceae</taxon>
        <taxon>Papilionoideae</taxon>
        <taxon>50 kb inversion clade</taxon>
        <taxon>dalbergioids sensu lato</taxon>
        <taxon>Dalbergieae</taxon>
        <taxon>Pterocarpus clade</taxon>
        <taxon>Arachis</taxon>
    </lineage>
</organism>
<dbReference type="GO" id="GO:0016297">
    <property type="term" value="F:fatty acyl-[ACP] hydrolase activity"/>
    <property type="evidence" value="ECO:0007669"/>
    <property type="project" value="InterPro"/>
</dbReference>
<comment type="caution">
    <text evidence="14">The sequence shown here is derived from an EMBL/GenBank/DDBJ whole genome shotgun (WGS) entry which is preliminary data.</text>
</comment>
<evidence type="ECO:0000256" key="4">
    <source>
        <dbReference type="ARBA" id="ARBA00022528"/>
    </source>
</evidence>
<keyword evidence="5 11" id="KW-0934">Plastid</keyword>
<accession>A0A445C202</accession>
<dbReference type="SUPFAM" id="SSF54637">
    <property type="entry name" value="Thioesterase/thiol ester dehydrase-isomerase"/>
    <property type="match status" value="2"/>
</dbReference>
<comment type="similarity">
    <text evidence="2 11">Belongs to the acyl-ACP thioesterase family.</text>
</comment>
<dbReference type="EC" id="3.1.2.-" evidence="11"/>
<dbReference type="AlphaFoldDB" id="A0A445C202"/>
<evidence type="ECO:0000313" key="15">
    <source>
        <dbReference type="Proteomes" id="UP000289738"/>
    </source>
</evidence>
<keyword evidence="7 11" id="KW-0276">Fatty acid metabolism</keyword>
<proteinExistence type="inferred from homology"/>
<dbReference type="Pfam" id="PF01643">
    <property type="entry name" value="Acyl-ACP_TE"/>
    <property type="match status" value="1"/>
</dbReference>
<evidence type="ECO:0000256" key="3">
    <source>
        <dbReference type="ARBA" id="ARBA00022516"/>
    </source>
</evidence>
<evidence type="ECO:0000256" key="11">
    <source>
        <dbReference type="RuleBase" id="RU363096"/>
    </source>
</evidence>
<keyword evidence="9 11" id="KW-0443">Lipid metabolism</keyword>
<comment type="subcellular location">
    <subcellularLocation>
        <location evidence="1 11">Plastid</location>
        <location evidence="1 11">Chloroplast</location>
    </subcellularLocation>
</comment>
<evidence type="ECO:0000259" key="13">
    <source>
        <dbReference type="Pfam" id="PF20791"/>
    </source>
</evidence>
<keyword evidence="15" id="KW-1185">Reference proteome</keyword>
<evidence type="ECO:0000313" key="14">
    <source>
        <dbReference type="EMBL" id="RYR44943.1"/>
    </source>
</evidence>
<dbReference type="InterPro" id="IPR029069">
    <property type="entry name" value="HotDog_dom_sf"/>
</dbReference>
<keyword evidence="4 11" id="KW-0150">Chloroplast</keyword>
<evidence type="ECO:0000256" key="5">
    <source>
        <dbReference type="ARBA" id="ARBA00022640"/>
    </source>
</evidence>
<feature type="domain" description="Acyl-ACP thioesterase-like C-terminal" evidence="13">
    <location>
        <begin position="267"/>
        <end position="378"/>
    </location>
</feature>
<dbReference type="Pfam" id="PF20791">
    <property type="entry name" value="Acyl-ACP_TE_C"/>
    <property type="match status" value="1"/>
</dbReference>
<dbReference type="InterPro" id="IPR045023">
    <property type="entry name" value="FATA/B"/>
</dbReference>
<evidence type="ECO:0000256" key="9">
    <source>
        <dbReference type="ARBA" id="ARBA00023098"/>
    </source>
</evidence>
<gene>
    <name evidence="14" type="ORF">Ahy_A08g041204</name>
</gene>
<protein>
    <recommendedName>
        <fullName evidence="11">Acyl-[acyl-carrier-protein] hydrolase</fullName>
        <ecNumber evidence="11">3.1.2.-</ecNumber>
    </recommendedName>
</protein>
<dbReference type="GO" id="GO:0000036">
    <property type="term" value="F:acyl carrier activity"/>
    <property type="evidence" value="ECO:0007669"/>
    <property type="project" value="TreeGrafter"/>
</dbReference>
<evidence type="ECO:0000256" key="8">
    <source>
        <dbReference type="ARBA" id="ARBA00022946"/>
    </source>
</evidence>
<dbReference type="PANTHER" id="PTHR31727">
    <property type="entry name" value="OLEOYL-ACYL CARRIER PROTEIN THIOESTERASE 1, CHLOROPLASTIC"/>
    <property type="match status" value="1"/>
</dbReference>
<keyword evidence="10 11" id="KW-0275">Fatty acid biosynthesis</keyword>
<evidence type="ECO:0000256" key="10">
    <source>
        <dbReference type="ARBA" id="ARBA00023160"/>
    </source>
</evidence>
<feature type="domain" description="Acyl-ACP thioesterase N-terminal hotdog" evidence="12">
    <location>
        <begin position="107"/>
        <end position="240"/>
    </location>
</feature>
<keyword evidence="3 11" id="KW-0444">Lipid biosynthesis</keyword>
<dbReference type="InterPro" id="IPR002864">
    <property type="entry name" value="Acyl-ACP_thioesterase_NHD"/>
</dbReference>
<dbReference type="STRING" id="3818.A0A445C202"/>
<dbReference type="Proteomes" id="UP000289738">
    <property type="component" value="Chromosome A08"/>
</dbReference>
<sequence>MVASINLGLQFPCSLSNNVVKLGFHSSSPSPNNKRRVSLMVNANSNRRLGGTINNGENNNINNKNYDKVNGVRVAEAPLTLRKLKEDSAEEALVTCMHGRFQEGIFVYRQIFAIRSYEIGPDQTATMETILNFLQETALNHVANSGIGGNGFGATRQMSIRKLIWVVTRIQVQVQRYSSWGDIIEIDTWVDAHGKNGMRRDWVIRDHFTKEVIVKATSTWVMMNRETRKLCKIPEEVREELTPFYINRFAISNEDTYSEKIHKLTDQDAENIQTGLAPRWNDMDANQHVNNVKYIGWILESLPMKVLEDYYMTSMTLEFRRECTQSNMLESMATPTSKLIHANNSINRKVNNNLQFTHLLRLLDDDQRPEVVRARTEWHFKNYADSI</sequence>
<evidence type="ECO:0000256" key="1">
    <source>
        <dbReference type="ARBA" id="ARBA00004229"/>
    </source>
</evidence>
<evidence type="ECO:0000256" key="6">
    <source>
        <dbReference type="ARBA" id="ARBA00022801"/>
    </source>
</evidence>
<keyword evidence="8" id="KW-0809">Transit peptide</keyword>
<dbReference type="OrthoDB" id="618395at2759"/>
<dbReference type="EMBL" id="SDMP01000008">
    <property type="protein sequence ID" value="RYR44943.1"/>
    <property type="molecule type" value="Genomic_DNA"/>
</dbReference>
<evidence type="ECO:0000256" key="2">
    <source>
        <dbReference type="ARBA" id="ARBA00006500"/>
    </source>
</evidence>
<dbReference type="GO" id="GO:0009507">
    <property type="term" value="C:chloroplast"/>
    <property type="evidence" value="ECO:0007669"/>
    <property type="project" value="UniProtKB-SubCell"/>
</dbReference>
<evidence type="ECO:0000259" key="12">
    <source>
        <dbReference type="Pfam" id="PF01643"/>
    </source>
</evidence>
<dbReference type="InterPro" id="IPR049427">
    <property type="entry name" value="Acyl-ACP_TE_C"/>
</dbReference>
<dbReference type="CDD" id="cd00586">
    <property type="entry name" value="4HBT"/>
    <property type="match status" value="1"/>
</dbReference>
<comment type="function">
    <text evidence="11">Plays an essential role in chain termination during de novo fatty acid synthesis.</text>
</comment>
<keyword evidence="6 11" id="KW-0378">Hydrolase</keyword>
<dbReference type="Gene3D" id="3.10.129.10">
    <property type="entry name" value="Hotdog Thioesterase"/>
    <property type="match status" value="1"/>
</dbReference>
<dbReference type="PANTHER" id="PTHR31727:SF5">
    <property type="entry name" value="ACYL-[ACYL-CARRIER-PROTEIN] HYDROLASE"/>
    <property type="match status" value="1"/>
</dbReference>
<name>A0A445C202_ARAHY</name>
<dbReference type="FunFam" id="3.10.129.10:FF:000014">
    <property type="entry name" value="Acyl-[acyl-carrier-protein] hydrolase"/>
    <property type="match status" value="1"/>
</dbReference>
<reference evidence="14 15" key="1">
    <citation type="submission" date="2019-01" db="EMBL/GenBank/DDBJ databases">
        <title>Sequencing of cultivated peanut Arachis hypogaea provides insights into genome evolution and oil improvement.</title>
        <authorList>
            <person name="Chen X."/>
        </authorList>
    </citation>
    <scope>NUCLEOTIDE SEQUENCE [LARGE SCALE GENOMIC DNA]</scope>
    <source>
        <strain evidence="15">cv. Fuhuasheng</strain>
        <tissue evidence="14">Leaves</tissue>
    </source>
</reference>
<evidence type="ECO:0000256" key="7">
    <source>
        <dbReference type="ARBA" id="ARBA00022832"/>
    </source>
</evidence>